<evidence type="ECO:0000256" key="5">
    <source>
        <dbReference type="SAM" id="MobiDB-lite"/>
    </source>
</evidence>
<evidence type="ECO:0000256" key="2">
    <source>
        <dbReference type="ARBA" id="ARBA00022801"/>
    </source>
</evidence>
<feature type="compositionally biased region" description="Polar residues" evidence="5">
    <location>
        <begin position="433"/>
        <end position="444"/>
    </location>
</feature>
<dbReference type="SUPFAM" id="SSF53474">
    <property type="entry name" value="alpha/beta-Hydrolases"/>
    <property type="match status" value="1"/>
</dbReference>
<dbReference type="EC" id="3.1.1.47" evidence="1"/>
<sequence>MLGTTGRFAIGVCDLFWSAPDWNGNSTSSSQHLSGRLYYPAENLGRGLCGFGSTPHVAWLPRWGYARGFGQFLFGWRKGVKNQVLRNLFEVLAYTMGSWVKIGASQDAGLAQTGCKLPVIIFSHGIGGFQNAYSTLLTELASWGFVVLAMEHADGTASAVQLPNGRFKGYGGWPLKEEGRLAQTRYRAQECENAVGLLKGLSLGSPAPGLRLGSRYASSPVASFKGRLDMDCCAILGHSFGGATAGLLAAQDPAFHCAICLDPWWPALLPECPTLVAWQTSTPILIMGSQDWNNQDKPEGFFAAGAERQKAILRAAKRARQQLSGSHSAEQHARAPGLAAHVSSINSQGGFGSPQPVNDQLLETSQSAPGPAHMGSEPSHPASGPTHMVSGPAHSISDPTHTVAEAAQPEIAALVPDITHSRQQADRLEAGGTPQQMNSSEQGTPSPHADMAAAGAPAARGVGGPDESEQQEVGDHLGGGAMLLVLAGSSHHSFHDVLALFSTYFKSILKTVGFQSVLEPFHGLRLIRRCMLTFLAQHLPLTPDQHSLLAPFPHPTDPPPKPVRLTTPGAGSQPPAAQAPKPPSASTSSAAVPPASRDHESGHPHNEGIQPAANGDMPDESSGGGQQMESLGGYGSGSSGVAVTAAAGHLQQGRQRLAAGGVQDDDKGLYRQLVGPDAIFILETS</sequence>
<dbReference type="PANTHER" id="PTHR10272:SF0">
    <property type="entry name" value="PLATELET-ACTIVATING FACTOR ACETYLHYDROLASE"/>
    <property type="match status" value="1"/>
</dbReference>
<feature type="compositionally biased region" description="Low complexity" evidence="5">
    <location>
        <begin position="445"/>
        <end position="460"/>
    </location>
</feature>
<dbReference type="GO" id="GO:0003847">
    <property type="term" value="F:1-alkyl-2-acetylglycerophosphocholine esterase activity"/>
    <property type="evidence" value="ECO:0007669"/>
    <property type="project" value="UniProtKB-EC"/>
</dbReference>
<feature type="compositionally biased region" description="Gly residues" evidence="5">
    <location>
        <begin position="622"/>
        <end position="637"/>
    </location>
</feature>
<evidence type="ECO:0000256" key="4">
    <source>
        <dbReference type="ARBA" id="ARBA00023098"/>
    </source>
</evidence>
<dbReference type="InterPro" id="IPR029058">
    <property type="entry name" value="AB_hydrolase_fold"/>
</dbReference>
<evidence type="ECO:0000256" key="3">
    <source>
        <dbReference type="ARBA" id="ARBA00022963"/>
    </source>
</evidence>
<name>A0AAW1QUB8_9CHLO</name>
<organism evidence="6 7">
    <name type="scientific">Apatococcus lobatus</name>
    <dbReference type="NCBI Taxonomy" id="904363"/>
    <lineage>
        <taxon>Eukaryota</taxon>
        <taxon>Viridiplantae</taxon>
        <taxon>Chlorophyta</taxon>
        <taxon>core chlorophytes</taxon>
        <taxon>Trebouxiophyceae</taxon>
        <taxon>Chlorellales</taxon>
        <taxon>Chlorellaceae</taxon>
        <taxon>Apatococcus</taxon>
    </lineage>
</organism>
<keyword evidence="7" id="KW-1185">Reference proteome</keyword>
<dbReference type="Proteomes" id="UP001438707">
    <property type="component" value="Unassembled WGS sequence"/>
</dbReference>
<feature type="region of interest" description="Disordered" evidence="5">
    <location>
        <begin position="316"/>
        <end position="400"/>
    </location>
</feature>
<feature type="compositionally biased region" description="Pro residues" evidence="5">
    <location>
        <begin position="552"/>
        <end position="562"/>
    </location>
</feature>
<comment type="caution">
    <text evidence="6">The sequence shown here is derived from an EMBL/GenBank/DDBJ whole genome shotgun (WGS) entry which is preliminary data.</text>
</comment>
<evidence type="ECO:0000256" key="1">
    <source>
        <dbReference type="ARBA" id="ARBA00013201"/>
    </source>
</evidence>
<keyword evidence="4" id="KW-0443">Lipid metabolism</keyword>
<feature type="compositionally biased region" description="Basic and acidic residues" evidence="5">
    <location>
        <begin position="596"/>
        <end position="606"/>
    </location>
</feature>
<keyword evidence="2" id="KW-0378">Hydrolase</keyword>
<proteinExistence type="predicted"/>
<dbReference type="PANTHER" id="PTHR10272">
    <property type="entry name" value="PLATELET-ACTIVATING FACTOR ACETYLHYDROLASE"/>
    <property type="match status" value="1"/>
</dbReference>
<evidence type="ECO:0000313" key="6">
    <source>
        <dbReference type="EMBL" id="KAK9825061.1"/>
    </source>
</evidence>
<feature type="region of interest" description="Disordered" evidence="5">
    <location>
        <begin position="547"/>
        <end position="637"/>
    </location>
</feature>
<accession>A0AAW1QUB8</accession>
<protein>
    <recommendedName>
        <fullName evidence="1">1-alkyl-2-acetylglycerophosphocholine esterase</fullName>
        <ecNumber evidence="1">3.1.1.47</ecNumber>
    </recommendedName>
</protein>
<dbReference type="GO" id="GO:0016042">
    <property type="term" value="P:lipid catabolic process"/>
    <property type="evidence" value="ECO:0007669"/>
    <property type="project" value="UniProtKB-KW"/>
</dbReference>
<dbReference type="AlphaFoldDB" id="A0AAW1QUB8"/>
<reference evidence="6 7" key="1">
    <citation type="journal article" date="2024" name="Nat. Commun.">
        <title>Phylogenomics reveals the evolutionary origins of lichenization in chlorophyte algae.</title>
        <authorList>
            <person name="Puginier C."/>
            <person name="Libourel C."/>
            <person name="Otte J."/>
            <person name="Skaloud P."/>
            <person name="Haon M."/>
            <person name="Grisel S."/>
            <person name="Petersen M."/>
            <person name="Berrin J.G."/>
            <person name="Delaux P.M."/>
            <person name="Dal Grande F."/>
            <person name="Keller J."/>
        </authorList>
    </citation>
    <scope>NUCLEOTIDE SEQUENCE [LARGE SCALE GENOMIC DNA]</scope>
    <source>
        <strain evidence="6 7">SAG 2145</strain>
    </source>
</reference>
<keyword evidence="3" id="KW-0442">Lipid degradation</keyword>
<feature type="compositionally biased region" description="Polar residues" evidence="5">
    <location>
        <begin position="355"/>
        <end position="368"/>
    </location>
</feature>
<dbReference type="Gene3D" id="3.40.50.1820">
    <property type="entry name" value="alpha/beta hydrolase"/>
    <property type="match status" value="2"/>
</dbReference>
<feature type="region of interest" description="Disordered" evidence="5">
    <location>
        <begin position="423"/>
        <end position="474"/>
    </location>
</feature>
<feature type="compositionally biased region" description="Low complexity" evidence="5">
    <location>
        <begin position="567"/>
        <end position="595"/>
    </location>
</feature>
<evidence type="ECO:0000313" key="7">
    <source>
        <dbReference type="Proteomes" id="UP001438707"/>
    </source>
</evidence>
<dbReference type="EMBL" id="JALJOS010000026">
    <property type="protein sequence ID" value="KAK9825061.1"/>
    <property type="molecule type" value="Genomic_DNA"/>
</dbReference>
<dbReference type="Pfam" id="PF03403">
    <property type="entry name" value="PAF-AH_p_II"/>
    <property type="match status" value="1"/>
</dbReference>
<gene>
    <name evidence="6" type="ORF">WJX74_005400</name>
</gene>